<dbReference type="GO" id="GO:0016758">
    <property type="term" value="F:hexosyltransferase activity"/>
    <property type="evidence" value="ECO:0007669"/>
    <property type="project" value="UniProtKB-ARBA"/>
</dbReference>
<organism evidence="3 4">
    <name type="scientific">Labilibaculum antarcticum</name>
    <dbReference type="NCBI Taxonomy" id="1717717"/>
    <lineage>
        <taxon>Bacteria</taxon>
        <taxon>Pseudomonadati</taxon>
        <taxon>Bacteroidota</taxon>
        <taxon>Bacteroidia</taxon>
        <taxon>Marinilabiliales</taxon>
        <taxon>Marinifilaceae</taxon>
        <taxon>Labilibaculum</taxon>
    </lineage>
</organism>
<keyword evidence="1" id="KW-1133">Transmembrane helix</keyword>
<reference evidence="3 4" key="1">
    <citation type="journal article" date="2018" name="Mar. Genomics">
        <title>Complete genome sequence of Marinifilaceae bacterium strain SPP2, isolated from the Antarctic marine sediment.</title>
        <authorList>
            <person name="Watanabe M."/>
            <person name="Kojima H."/>
            <person name="Fukui M."/>
        </authorList>
    </citation>
    <scope>NUCLEOTIDE SEQUENCE [LARGE SCALE GENOMIC DNA]</scope>
    <source>
        <strain evidence="3 4">SPP2</strain>
    </source>
</reference>
<dbReference type="Pfam" id="PF00535">
    <property type="entry name" value="Glycos_transf_2"/>
    <property type="match status" value="1"/>
</dbReference>
<dbReference type="InterPro" id="IPR029044">
    <property type="entry name" value="Nucleotide-diphossugar_trans"/>
</dbReference>
<evidence type="ECO:0000256" key="1">
    <source>
        <dbReference type="SAM" id="Phobius"/>
    </source>
</evidence>
<evidence type="ECO:0000313" key="4">
    <source>
        <dbReference type="Proteomes" id="UP000218267"/>
    </source>
</evidence>
<accession>A0A1Y1CE57</accession>
<evidence type="ECO:0000259" key="2">
    <source>
        <dbReference type="Pfam" id="PF00535"/>
    </source>
</evidence>
<dbReference type="PANTHER" id="PTHR22916:SF64">
    <property type="entry name" value="TRANSFERASE, PUTATIVE-RELATED"/>
    <property type="match status" value="1"/>
</dbReference>
<evidence type="ECO:0000313" key="3">
    <source>
        <dbReference type="EMBL" id="BAX78638.1"/>
    </source>
</evidence>
<keyword evidence="1" id="KW-0812">Transmembrane</keyword>
<dbReference type="KEGG" id="mbas:ALGA_0243"/>
<keyword evidence="4" id="KW-1185">Reference proteome</keyword>
<dbReference type="Gene3D" id="3.90.550.10">
    <property type="entry name" value="Spore Coat Polysaccharide Biosynthesis Protein SpsA, Chain A"/>
    <property type="match status" value="1"/>
</dbReference>
<protein>
    <recommendedName>
        <fullName evidence="2">Glycosyltransferase 2-like domain-containing protein</fullName>
    </recommendedName>
</protein>
<dbReference type="PANTHER" id="PTHR22916">
    <property type="entry name" value="GLYCOSYLTRANSFERASE"/>
    <property type="match status" value="1"/>
</dbReference>
<sequence length="356" mass="41280">MFYLVIIMNDIVNKPKISVIVCCYRGEDTIVACLESLLHQDIQSELFEVIIVDDGSIDRSSEIIKNFLKTHLDSKHPDFKYFSKINEGLSIARNFGIDKSNSDLVVYIDEDAVVYEDYLKIIIDYFDCNPSVNCLGGEVELYNNNIYFARVLQDSIFSHYMKNEKSVIGTNMAFRKIFLNDVGRFQPEFTYRGDETALFAKANDKLVIGRSQMMRVKHFQPPNIKSWLKTRFENGYFTAAIDHFIGKSTRGILLKLLKSSLFVLVPLFLLIALILFGFSNSLALSLLVIIVLIILKKFFLNGFVMDVIKEFRVKRNNRNQLKDEIFILYLIIIGTYKEDFGYIKGCYFFRNQKWCS</sequence>
<dbReference type="EMBL" id="AP018042">
    <property type="protein sequence ID" value="BAX78638.1"/>
    <property type="molecule type" value="Genomic_DNA"/>
</dbReference>
<gene>
    <name evidence="3" type="ORF">ALGA_0243</name>
</gene>
<feature type="transmembrane region" description="Helical" evidence="1">
    <location>
        <begin position="284"/>
        <end position="308"/>
    </location>
</feature>
<name>A0A1Y1CE57_9BACT</name>
<dbReference type="SUPFAM" id="SSF53448">
    <property type="entry name" value="Nucleotide-diphospho-sugar transferases"/>
    <property type="match status" value="1"/>
</dbReference>
<reference evidence="4" key="2">
    <citation type="journal article" date="2020" name="Antonie Van Leeuwenhoek">
        <title>Labilibaculum antarcticum sp. nov., a novel facultative anaerobic, psychrotorelant bacterium isolated from marine sediment of Antarctica.</title>
        <authorList>
            <person name="Watanabe M."/>
            <person name="Kojima H."/>
            <person name="Fukui M."/>
        </authorList>
    </citation>
    <scope>NUCLEOTIDE SEQUENCE [LARGE SCALE GENOMIC DNA]</scope>
    <source>
        <strain evidence="4">SPP2</strain>
    </source>
</reference>
<dbReference type="AlphaFoldDB" id="A0A1Y1CE57"/>
<feature type="transmembrane region" description="Helical" evidence="1">
    <location>
        <begin position="256"/>
        <end position="278"/>
    </location>
</feature>
<feature type="domain" description="Glycosyltransferase 2-like" evidence="2">
    <location>
        <begin position="18"/>
        <end position="176"/>
    </location>
</feature>
<proteinExistence type="predicted"/>
<dbReference type="InterPro" id="IPR001173">
    <property type="entry name" value="Glyco_trans_2-like"/>
</dbReference>
<dbReference type="Proteomes" id="UP000218267">
    <property type="component" value="Chromosome"/>
</dbReference>
<keyword evidence="1" id="KW-0472">Membrane</keyword>